<dbReference type="AlphaFoldDB" id="A0A518N5I1"/>
<protein>
    <submittedName>
        <fullName evidence="3">Universal stress protein</fullName>
    </submittedName>
</protein>
<dbReference type="CDD" id="cd00293">
    <property type="entry name" value="USP-like"/>
    <property type="match status" value="1"/>
</dbReference>
<dbReference type="EMBL" id="CP042218">
    <property type="protein sequence ID" value="QDW67176.1"/>
    <property type="molecule type" value="Genomic_DNA"/>
</dbReference>
<dbReference type="Gene3D" id="3.40.50.620">
    <property type="entry name" value="HUPs"/>
    <property type="match status" value="1"/>
</dbReference>
<comment type="similarity">
    <text evidence="1">Belongs to the universal stress protein A family.</text>
</comment>
<dbReference type="PRINTS" id="PR01438">
    <property type="entry name" value="UNVRSLSTRESS"/>
</dbReference>
<dbReference type="InterPro" id="IPR006015">
    <property type="entry name" value="Universal_stress_UspA"/>
</dbReference>
<sequence length="150" mass="16022">MYKQILIPTDGSELSLGAIEQGLAFAREVGASVVFFTATMPIRVYGVTGEQLAGGYEAYTKIAREEGARRLAQAEERAKAVGVPCQSRMVESEHPWEAIIATADEAGCDLIAMASHGRRGLSGLVLGSETLKVLTHSTIPVLVYRQAKTG</sequence>
<feature type="domain" description="UspA" evidence="2">
    <location>
        <begin position="1"/>
        <end position="145"/>
    </location>
</feature>
<reference evidence="3 4" key="1">
    <citation type="submission" date="2019-07" db="EMBL/GenBank/DDBJ databases">
        <title>Full genome sequence of Luteimonas sp. Gr-4.</title>
        <authorList>
            <person name="Im W.-T."/>
        </authorList>
    </citation>
    <scope>NUCLEOTIDE SEQUENCE [LARGE SCALE GENOMIC DNA]</scope>
    <source>
        <strain evidence="3 4">Gr-4</strain>
    </source>
</reference>
<accession>A0A518N5I1</accession>
<dbReference type="KEGG" id="lug:FPZ22_10010"/>
<evidence type="ECO:0000256" key="1">
    <source>
        <dbReference type="ARBA" id="ARBA00008791"/>
    </source>
</evidence>
<dbReference type="OrthoDB" id="9792500at2"/>
<dbReference type="PANTHER" id="PTHR46268:SF15">
    <property type="entry name" value="UNIVERSAL STRESS PROTEIN HP_0031"/>
    <property type="match status" value="1"/>
</dbReference>
<dbReference type="Proteomes" id="UP000316584">
    <property type="component" value="Chromosome"/>
</dbReference>
<dbReference type="RefSeq" id="WP_144892619.1">
    <property type="nucleotide sequence ID" value="NZ_CP042218.1"/>
</dbReference>
<dbReference type="Pfam" id="PF00582">
    <property type="entry name" value="Usp"/>
    <property type="match status" value="1"/>
</dbReference>
<dbReference type="PANTHER" id="PTHR46268">
    <property type="entry name" value="STRESS RESPONSE PROTEIN NHAX"/>
    <property type="match status" value="1"/>
</dbReference>
<dbReference type="SUPFAM" id="SSF52402">
    <property type="entry name" value="Adenine nucleotide alpha hydrolases-like"/>
    <property type="match status" value="1"/>
</dbReference>
<keyword evidence="4" id="KW-1185">Reference proteome</keyword>
<organism evidence="3 4">
    <name type="scientific">Luteimonas granuli</name>
    <dbReference type="NCBI Taxonomy" id="1176533"/>
    <lineage>
        <taxon>Bacteria</taxon>
        <taxon>Pseudomonadati</taxon>
        <taxon>Pseudomonadota</taxon>
        <taxon>Gammaproteobacteria</taxon>
        <taxon>Lysobacterales</taxon>
        <taxon>Lysobacteraceae</taxon>
        <taxon>Luteimonas</taxon>
    </lineage>
</organism>
<name>A0A518N5I1_9GAMM</name>
<gene>
    <name evidence="3" type="ORF">FPZ22_10010</name>
</gene>
<dbReference type="InterPro" id="IPR014729">
    <property type="entry name" value="Rossmann-like_a/b/a_fold"/>
</dbReference>
<evidence type="ECO:0000313" key="3">
    <source>
        <dbReference type="EMBL" id="QDW67176.1"/>
    </source>
</evidence>
<proteinExistence type="inferred from homology"/>
<dbReference type="InterPro" id="IPR006016">
    <property type="entry name" value="UspA"/>
</dbReference>
<evidence type="ECO:0000313" key="4">
    <source>
        <dbReference type="Proteomes" id="UP000316584"/>
    </source>
</evidence>
<evidence type="ECO:0000259" key="2">
    <source>
        <dbReference type="Pfam" id="PF00582"/>
    </source>
</evidence>